<comment type="similarity">
    <text evidence="1">Belongs to the transglycosylase Slt family.</text>
</comment>
<dbReference type="Proteomes" id="UP000564644">
    <property type="component" value="Unassembled WGS sequence"/>
</dbReference>
<evidence type="ECO:0000313" key="4">
    <source>
        <dbReference type="Proteomes" id="UP000564644"/>
    </source>
</evidence>
<keyword evidence="4" id="KW-1185">Reference proteome</keyword>
<dbReference type="EMBL" id="JACJVO010000021">
    <property type="protein sequence ID" value="MBB6732664.1"/>
    <property type="molecule type" value="Genomic_DNA"/>
</dbReference>
<feature type="domain" description="Transglycosylase SLT" evidence="2">
    <location>
        <begin position="44"/>
        <end position="153"/>
    </location>
</feature>
<dbReference type="RefSeq" id="WP_185130327.1">
    <property type="nucleotide sequence ID" value="NZ_JACJVO010000021.1"/>
</dbReference>
<evidence type="ECO:0000256" key="1">
    <source>
        <dbReference type="ARBA" id="ARBA00007734"/>
    </source>
</evidence>
<dbReference type="PROSITE" id="PS00922">
    <property type="entry name" value="TRANSGLYCOSYLASE"/>
    <property type="match status" value="1"/>
</dbReference>
<proteinExistence type="inferred from homology"/>
<protein>
    <submittedName>
        <fullName evidence="3">Lytic transglycosylase domain-containing protein</fullName>
    </submittedName>
</protein>
<name>A0A7X0SML5_9BACL</name>
<dbReference type="GO" id="GO:0016020">
    <property type="term" value="C:membrane"/>
    <property type="evidence" value="ECO:0007669"/>
    <property type="project" value="InterPro"/>
</dbReference>
<dbReference type="PANTHER" id="PTHR37423">
    <property type="entry name" value="SOLUBLE LYTIC MUREIN TRANSGLYCOSYLASE-RELATED"/>
    <property type="match status" value="1"/>
</dbReference>
<dbReference type="Gene3D" id="1.10.530.10">
    <property type="match status" value="1"/>
</dbReference>
<dbReference type="InterPro" id="IPR000189">
    <property type="entry name" value="Transglyc_AS"/>
</dbReference>
<dbReference type="InterPro" id="IPR023346">
    <property type="entry name" value="Lysozyme-like_dom_sf"/>
</dbReference>
<accession>A0A7X0SML5</accession>
<sequence>MKRKPKKIRKRVVLLLLLVVVGLLFVQSEWLGRTIYPIYYKEEIKKNAEIYRLDPLLIASIIRVESNFKPDAVSPKGALGIMQVMPDTAEWIMKNEEMNSITIDDVSHDPNAGIQVGTWYLQSLLKQFGGNLALSLAAYNAGPGKVKQWVDGKVWDGDEDKLEDIPYGETKRYVQRVLYFYNKYKQVHRNL</sequence>
<dbReference type="SUPFAM" id="SSF53955">
    <property type="entry name" value="Lysozyme-like"/>
    <property type="match status" value="1"/>
</dbReference>
<dbReference type="CDD" id="cd16896">
    <property type="entry name" value="LT_Slt70-like"/>
    <property type="match status" value="1"/>
</dbReference>
<dbReference type="AlphaFoldDB" id="A0A7X0SML5"/>
<evidence type="ECO:0000313" key="3">
    <source>
        <dbReference type="EMBL" id="MBB6732664.1"/>
    </source>
</evidence>
<evidence type="ECO:0000259" key="2">
    <source>
        <dbReference type="Pfam" id="PF01464"/>
    </source>
</evidence>
<gene>
    <name evidence="3" type="ORF">H7C18_17205</name>
</gene>
<dbReference type="GO" id="GO:0008933">
    <property type="term" value="F:peptidoglycan lytic transglycosylase activity"/>
    <property type="evidence" value="ECO:0007669"/>
    <property type="project" value="InterPro"/>
</dbReference>
<comment type="caution">
    <text evidence="3">The sequence shown here is derived from an EMBL/GenBank/DDBJ whole genome shotgun (WGS) entry which is preliminary data.</text>
</comment>
<dbReference type="GO" id="GO:0000270">
    <property type="term" value="P:peptidoglycan metabolic process"/>
    <property type="evidence" value="ECO:0007669"/>
    <property type="project" value="InterPro"/>
</dbReference>
<reference evidence="3 4" key="1">
    <citation type="submission" date="2020-08" db="EMBL/GenBank/DDBJ databases">
        <title>Cohnella phylogeny.</title>
        <authorList>
            <person name="Dunlap C."/>
        </authorList>
    </citation>
    <scope>NUCLEOTIDE SEQUENCE [LARGE SCALE GENOMIC DNA]</scope>
    <source>
        <strain evidence="3 4">CBP 2801</strain>
    </source>
</reference>
<organism evidence="3 4">
    <name type="scientific">Cohnella zeiphila</name>
    <dbReference type="NCBI Taxonomy" id="2761120"/>
    <lineage>
        <taxon>Bacteria</taxon>
        <taxon>Bacillati</taxon>
        <taxon>Bacillota</taxon>
        <taxon>Bacilli</taxon>
        <taxon>Bacillales</taxon>
        <taxon>Paenibacillaceae</taxon>
        <taxon>Cohnella</taxon>
    </lineage>
</organism>
<dbReference type="Pfam" id="PF01464">
    <property type="entry name" value="SLT"/>
    <property type="match status" value="1"/>
</dbReference>
<dbReference type="InterPro" id="IPR008258">
    <property type="entry name" value="Transglycosylase_SLT_dom_1"/>
</dbReference>
<dbReference type="PANTHER" id="PTHR37423:SF2">
    <property type="entry name" value="MEMBRANE-BOUND LYTIC MUREIN TRANSGLYCOSYLASE C"/>
    <property type="match status" value="1"/>
</dbReference>